<dbReference type="Gene3D" id="3.40.50.300">
    <property type="entry name" value="P-loop containing nucleotide triphosphate hydrolases"/>
    <property type="match status" value="1"/>
</dbReference>
<gene>
    <name evidence="3" type="ORF">SPRG_12208</name>
</gene>
<name>A0A067C0Z5_SAPPC</name>
<organism evidence="3 4">
    <name type="scientific">Saprolegnia parasitica (strain CBS 223.65)</name>
    <dbReference type="NCBI Taxonomy" id="695850"/>
    <lineage>
        <taxon>Eukaryota</taxon>
        <taxon>Sar</taxon>
        <taxon>Stramenopiles</taxon>
        <taxon>Oomycota</taxon>
        <taxon>Saprolegniomycetes</taxon>
        <taxon>Saprolegniales</taxon>
        <taxon>Saprolegniaceae</taxon>
        <taxon>Saprolegnia</taxon>
    </lineage>
</organism>
<dbReference type="KEGG" id="spar:SPRG_12208"/>
<keyword evidence="2" id="KW-0812">Transmembrane</keyword>
<protein>
    <submittedName>
        <fullName evidence="3">Uncharacterized protein</fullName>
    </submittedName>
</protein>
<keyword evidence="2" id="KW-1133">Transmembrane helix</keyword>
<sequence>MQLSTFEFNTALKLSALGYTAKTQGDTFAEYKLNVLSKLKTTLQLGASDRPFVAYDDEKIRVIVVTIASVAYVSITGTNSSEDMLANSAVCAQRIAPNAHAPAGYLKGGRTLGIVRLARALLDFDELRKVILCGHSRGGSVAHTAHYELISDARYVFDTTKLLSVAFGSTPFLKSDKPNGDEANPLFVGPVLLLVRDALLTEHRVTTALFNLLGVDVYKMSQQAINDRIESLSEYQYYGAWINLSVCGGSTWTLDTDPAALFRSESFLAARDGTQIVREHGIEDTYVAFVVQGVTAPSASGEDLQDKVYMTAATTLVVSEMSSASLAVLLNKAMSAAVVTKTLGKREISDNLRRFVRALEAYLTVVYTLAKANDATIDVAVTVAKDMQGWTGFAARLAAIKDRGTDEAGTWNRLNDDNITADMNSLSIFTASVLSASHLAEPQSLWANIKARALLGVALFPMIALMTFVVFGAAAAVALAPAFMLLFGPKMPAGSAELYAMPSATTRPSMPPASARSPYLALTYARHQVDVAAPDAAIRVRSEAYKETGSAYVHHLRAIALATNVSIGDGDASAQAIEETLTKTTRLKATDPANQRLVDSFIAVLRTIRDLRAVCQCLVFIVINGNQNVGKSWFLRALDNQPAPPRDSTEFPEFRPYVPRGAENTDPGLRVYILDLPGNDSDSDHRRRFVKELYGISSIGIHLFACDTEPRISDKDMQSMRQMFSGCDDVLICLNKALLMGIEWQDPEDATNADESPLAPIRAKWRQHFEANGVELDGAKTKYHLKITDMHGTHKPRPRPKSTPPSTADQRNLRRYDQEVEEDLAKLRTNGGESTQEVVAWIDATIAKVVRAHKL</sequence>
<evidence type="ECO:0000256" key="2">
    <source>
        <dbReference type="SAM" id="Phobius"/>
    </source>
</evidence>
<reference evidence="3 4" key="1">
    <citation type="journal article" date="2013" name="PLoS Genet.">
        <title>Distinctive expansion of potential virulence genes in the genome of the oomycete fish pathogen Saprolegnia parasitica.</title>
        <authorList>
            <person name="Jiang R.H."/>
            <person name="de Bruijn I."/>
            <person name="Haas B.J."/>
            <person name="Belmonte R."/>
            <person name="Lobach L."/>
            <person name="Christie J."/>
            <person name="van den Ackerveken G."/>
            <person name="Bottin A."/>
            <person name="Bulone V."/>
            <person name="Diaz-Moreno S.M."/>
            <person name="Dumas B."/>
            <person name="Fan L."/>
            <person name="Gaulin E."/>
            <person name="Govers F."/>
            <person name="Grenville-Briggs L.J."/>
            <person name="Horner N.R."/>
            <person name="Levin J.Z."/>
            <person name="Mammella M."/>
            <person name="Meijer H.J."/>
            <person name="Morris P."/>
            <person name="Nusbaum C."/>
            <person name="Oome S."/>
            <person name="Phillips A.J."/>
            <person name="van Rooyen D."/>
            <person name="Rzeszutek E."/>
            <person name="Saraiva M."/>
            <person name="Secombes C.J."/>
            <person name="Seidl M.F."/>
            <person name="Snel B."/>
            <person name="Stassen J.H."/>
            <person name="Sykes S."/>
            <person name="Tripathy S."/>
            <person name="van den Berg H."/>
            <person name="Vega-Arreguin J.C."/>
            <person name="Wawra S."/>
            <person name="Young S.K."/>
            <person name="Zeng Q."/>
            <person name="Dieguez-Uribeondo J."/>
            <person name="Russ C."/>
            <person name="Tyler B.M."/>
            <person name="van West P."/>
        </authorList>
    </citation>
    <scope>NUCLEOTIDE SEQUENCE [LARGE SCALE GENOMIC DNA]</scope>
    <source>
        <strain evidence="3 4">CBS 223.65</strain>
    </source>
</reference>
<proteinExistence type="predicted"/>
<evidence type="ECO:0000313" key="4">
    <source>
        <dbReference type="Proteomes" id="UP000030745"/>
    </source>
</evidence>
<dbReference type="InterPro" id="IPR027417">
    <property type="entry name" value="P-loop_NTPase"/>
</dbReference>
<keyword evidence="2" id="KW-0472">Membrane</keyword>
<feature type="region of interest" description="Disordered" evidence="1">
    <location>
        <begin position="789"/>
        <end position="814"/>
    </location>
</feature>
<dbReference type="RefSeq" id="XP_012206564.1">
    <property type="nucleotide sequence ID" value="XM_012351174.1"/>
</dbReference>
<dbReference type="SUPFAM" id="SSF53474">
    <property type="entry name" value="alpha/beta-Hydrolases"/>
    <property type="match status" value="1"/>
</dbReference>
<dbReference type="AlphaFoldDB" id="A0A067C0Z5"/>
<dbReference type="SUPFAM" id="SSF52540">
    <property type="entry name" value="P-loop containing nucleoside triphosphate hydrolases"/>
    <property type="match status" value="1"/>
</dbReference>
<dbReference type="GeneID" id="24134188"/>
<dbReference type="OrthoDB" id="426718at2759"/>
<accession>A0A067C0Z5</accession>
<evidence type="ECO:0000256" key="1">
    <source>
        <dbReference type="SAM" id="MobiDB-lite"/>
    </source>
</evidence>
<evidence type="ECO:0000313" key="3">
    <source>
        <dbReference type="EMBL" id="KDO22780.1"/>
    </source>
</evidence>
<dbReference type="VEuPathDB" id="FungiDB:SPRG_12208"/>
<keyword evidence="4" id="KW-1185">Reference proteome</keyword>
<dbReference type="EMBL" id="KK583263">
    <property type="protein sequence ID" value="KDO22780.1"/>
    <property type="molecule type" value="Genomic_DNA"/>
</dbReference>
<feature type="transmembrane region" description="Helical" evidence="2">
    <location>
        <begin position="453"/>
        <end position="486"/>
    </location>
</feature>
<dbReference type="Proteomes" id="UP000030745">
    <property type="component" value="Unassembled WGS sequence"/>
</dbReference>
<dbReference type="InterPro" id="IPR029058">
    <property type="entry name" value="AB_hydrolase_fold"/>
</dbReference>
<dbReference type="Gene3D" id="3.40.50.1820">
    <property type="entry name" value="alpha/beta hydrolase"/>
    <property type="match status" value="1"/>
</dbReference>